<accession>A0A372KKY0</accession>
<keyword evidence="3" id="KW-0813">Transport</keyword>
<sequence>MKYIFGRFDTLSDAIIAIVMTILVLEVKAPTSADQLPEFVKSVSLFLISFILLINIWYRRAKIQHQTVPTKLESLFLDIFAHGLLSLFPLAIKMLVSYDTVWVSVLFYGLLNVSVITALNLIPIIELKESSRETSMNTLLYHFYRRRLLATIVLNLLIILAAYFLHSWGAYLYLVLPLVDFYASYRRDKRLDAFLAEGDVPSVLAQKFGLDRHKLRQTD</sequence>
<dbReference type="EMBL" id="QVQY01000052">
    <property type="protein sequence ID" value="RFU50039.1"/>
    <property type="molecule type" value="Genomic_DNA"/>
</dbReference>
<comment type="similarity">
    <text evidence="2">Belongs to the TMEM175 family.</text>
</comment>
<comment type="subcellular location">
    <subcellularLocation>
        <location evidence="1">Membrane</location>
        <topology evidence="1">Multi-pass membrane protein</topology>
    </subcellularLocation>
</comment>
<evidence type="ECO:0000256" key="5">
    <source>
        <dbReference type="ARBA" id="ARBA00022692"/>
    </source>
</evidence>
<evidence type="ECO:0000256" key="6">
    <source>
        <dbReference type="ARBA" id="ARBA00022826"/>
    </source>
</evidence>
<evidence type="ECO:0000256" key="11">
    <source>
        <dbReference type="ARBA" id="ARBA00023303"/>
    </source>
</evidence>
<evidence type="ECO:0000256" key="8">
    <source>
        <dbReference type="ARBA" id="ARBA00022989"/>
    </source>
</evidence>
<evidence type="ECO:0000256" key="2">
    <source>
        <dbReference type="ARBA" id="ARBA00006920"/>
    </source>
</evidence>
<evidence type="ECO:0000256" key="10">
    <source>
        <dbReference type="ARBA" id="ARBA00023136"/>
    </source>
</evidence>
<dbReference type="KEGG" id="schj:DDV21_011370"/>
<name>A0A372KKY0_9STRE</name>
<keyword evidence="9" id="KW-0406">Ion transport</keyword>
<protein>
    <submittedName>
        <fullName evidence="16">DUF1211 domain-containing protein</fullName>
    </submittedName>
</protein>
<dbReference type="InterPro" id="IPR010617">
    <property type="entry name" value="TMEM175-like"/>
</dbReference>
<comment type="catalytic activity">
    <reaction evidence="12">
        <text>K(+)(in) = K(+)(out)</text>
        <dbReference type="Rhea" id="RHEA:29463"/>
        <dbReference type="ChEBI" id="CHEBI:29103"/>
    </reaction>
</comment>
<feature type="transmembrane region" description="Helical" evidence="13">
    <location>
        <begin position="7"/>
        <end position="27"/>
    </location>
</feature>
<keyword evidence="4" id="KW-0633">Potassium transport</keyword>
<dbReference type="RefSeq" id="WP_116879094.1">
    <property type="nucleotide sequence ID" value="NZ_CP031733.1"/>
</dbReference>
<gene>
    <name evidence="14" type="ORF">DDV21_011370</name>
    <name evidence="15" type="ORF">DDV22_10750</name>
    <name evidence="16" type="ORF">DDV23_10735</name>
</gene>
<feature type="transmembrane region" description="Helical" evidence="13">
    <location>
        <begin position="148"/>
        <end position="164"/>
    </location>
</feature>
<evidence type="ECO:0000313" key="18">
    <source>
        <dbReference type="Proteomes" id="UP000262901"/>
    </source>
</evidence>
<keyword evidence="8 13" id="KW-1133">Transmembrane helix</keyword>
<dbReference type="EMBL" id="CP031733">
    <property type="protein sequence ID" value="AXQ79617.1"/>
    <property type="molecule type" value="Genomic_DNA"/>
</dbReference>
<evidence type="ECO:0000256" key="4">
    <source>
        <dbReference type="ARBA" id="ARBA00022538"/>
    </source>
</evidence>
<evidence type="ECO:0000313" key="17">
    <source>
        <dbReference type="Proteomes" id="UP000246115"/>
    </source>
</evidence>
<evidence type="ECO:0000256" key="12">
    <source>
        <dbReference type="ARBA" id="ARBA00034430"/>
    </source>
</evidence>
<evidence type="ECO:0000256" key="13">
    <source>
        <dbReference type="SAM" id="Phobius"/>
    </source>
</evidence>
<dbReference type="EMBL" id="QVQZ01000048">
    <property type="protein sequence ID" value="RFU52238.1"/>
    <property type="molecule type" value="Genomic_DNA"/>
</dbReference>
<dbReference type="GO" id="GO:0016020">
    <property type="term" value="C:membrane"/>
    <property type="evidence" value="ECO:0007669"/>
    <property type="project" value="UniProtKB-SubCell"/>
</dbReference>
<dbReference type="GO" id="GO:0005267">
    <property type="term" value="F:potassium channel activity"/>
    <property type="evidence" value="ECO:0007669"/>
    <property type="project" value="UniProtKB-KW"/>
</dbReference>
<evidence type="ECO:0000256" key="3">
    <source>
        <dbReference type="ARBA" id="ARBA00022448"/>
    </source>
</evidence>
<dbReference type="OrthoDB" id="7626281at2"/>
<dbReference type="Proteomes" id="UP000262901">
    <property type="component" value="Unassembled WGS sequence"/>
</dbReference>
<organism evidence="16 18">
    <name type="scientific">Streptococcus chenjunshii</name>
    <dbReference type="NCBI Taxonomy" id="2173853"/>
    <lineage>
        <taxon>Bacteria</taxon>
        <taxon>Bacillati</taxon>
        <taxon>Bacillota</taxon>
        <taxon>Bacilli</taxon>
        <taxon>Lactobacillales</taxon>
        <taxon>Streptococcaceae</taxon>
        <taxon>Streptococcus</taxon>
    </lineage>
</organism>
<evidence type="ECO:0000313" key="19">
    <source>
        <dbReference type="Proteomes" id="UP000264056"/>
    </source>
</evidence>
<feature type="transmembrane region" description="Helical" evidence="13">
    <location>
        <begin position="102"/>
        <end position="127"/>
    </location>
</feature>
<reference evidence="14" key="4">
    <citation type="journal article" date="2019" name="Int. J. Syst. Evol. Microbiol.">
        <title>Streptococcus chenjunshii sp. nov. isolated from feces of Tibetan antelopes.</title>
        <authorList>
            <person name="Tian Z."/>
            <person name="Lu S."/>
            <person name="Jin D."/>
            <person name="Yang J."/>
            <person name="Pu J."/>
            <person name="Lai X.H."/>
            <person name="Bai X.N."/>
            <person name="Wu X.M."/>
            <person name="Li J."/>
            <person name="Wang S."/>
            <person name="Xu J."/>
        </authorList>
    </citation>
    <scope>NUCLEOTIDE SEQUENCE</scope>
    <source>
        <strain evidence="14">Z15</strain>
    </source>
</reference>
<reference evidence="16 18" key="2">
    <citation type="submission" date="2018-08" db="EMBL/GenBank/DDBJ databases">
        <title>Draft genome of Streptococcus sp. nov. Z1.</title>
        <authorList>
            <person name="Tian Z."/>
        </authorList>
    </citation>
    <scope>NUCLEOTIDE SEQUENCE [LARGE SCALE GENOMIC DNA]</scope>
    <source>
        <strain evidence="16">Z1</strain>
        <strain evidence="18">Z1(2018)</strain>
    </source>
</reference>
<keyword evidence="5 13" id="KW-0812">Transmembrane</keyword>
<keyword evidence="19" id="KW-1185">Reference proteome</keyword>
<dbReference type="Proteomes" id="UP000246115">
    <property type="component" value="Chromosome"/>
</dbReference>
<dbReference type="GO" id="GO:0015252">
    <property type="term" value="F:proton channel activity"/>
    <property type="evidence" value="ECO:0007669"/>
    <property type="project" value="InterPro"/>
</dbReference>
<keyword evidence="6" id="KW-0631">Potassium channel</keyword>
<evidence type="ECO:0000256" key="9">
    <source>
        <dbReference type="ARBA" id="ARBA00023065"/>
    </source>
</evidence>
<dbReference type="AlphaFoldDB" id="A0A372KKY0"/>
<keyword evidence="11" id="KW-0407">Ion channel</keyword>
<evidence type="ECO:0000313" key="14">
    <source>
        <dbReference type="EMBL" id="AXQ79617.1"/>
    </source>
</evidence>
<reference evidence="15 19" key="1">
    <citation type="submission" date="2018-08" db="EMBL/GenBank/DDBJ databases">
        <title>Draft genome of Streptococcus sp .nov. Z2.</title>
        <authorList>
            <person name="Tian Z."/>
        </authorList>
    </citation>
    <scope>NUCLEOTIDE SEQUENCE [LARGE SCALE GENOMIC DNA]</scope>
    <source>
        <strain evidence="15 19">Z2</strain>
    </source>
</reference>
<keyword evidence="10 13" id="KW-0472">Membrane</keyword>
<accession>A0A346NF22</accession>
<dbReference type="Proteomes" id="UP000264056">
    <property type="component" value="Unassembled WGS sequence"/>
</dbReference>
<evidence type="ECO:0000313" key="16">
    <source>
        <dbReference type="EMBL" id="RFU52238.1"/>
    </source>
</evidence>
<keyword evidence="7" id="KW-0630">Potassium</keyword>
<evidence type="ECO:0000313" key="15">
    <source>
        <dbReference type="EMBL" id="RFU50039.1"/>
    </source>
</evidence>
<feature type="transmembrane region" description="Helical" evidence="13">
    <location>
        <begin position="39"/>
        <end position="58"/>
    </location>
</feature>
<feature type="transmembrane region" description="Helical" evidence="13">
    <location>
        <begin position="79"/>
        <end position="96"/>
    </location>
</feature>
<evidence type="ECO:0000256" key="7">
    <source>
        <dbReference type="ARBA" id="ARBA00022958"/>
    </source>
</evidence>
<evidence type="ECO:0000256" key="1">
    <source>
        <dbReference type="ARBA" id="ARBA00004141"/>
    </source>
</evidence>
<dbReference type="Pfam" id="PF06736">
    <property type="entry name" value="TMEM175"/>
    <property type="match status" value="1"/>
</dbReference>
<reference evidence="17" key="3">
    <citation type="submission" date="2018-08" db="EMBL/GenBank/DDBJ databases">
        <title>Streptococcus chenjunshii sp. nov., isolated from stools sample of the Tibetan antelope in the Qinghai-Tibet plateau, China.</title>
        <authorList>
            <person name="Tian Z."/>
        </authorList>
    </citation>
    <scope>NUCLEOTIDE SEQUENCE [LARGE SCALE GENOMIC DNA]</scope>
    <source>
        <strain evidence="17">Z15</strain>
    </source>
</reference>
<proteinExistence type="inferred from homology"/>